<proteinExistence type="predicted"/>
<keyword evidence="2" id="KW-1185">Reference proteome</keyword>
<evidence type="ECO:0000313" key="2">
    <source>
        <dbReference type="Proteomes" id="UP000663792"/>
    </source>
</evidence>
<dbReference type="InterPro" id="IPR005651">
    <property type="entry name" value="Trm112-like"/>
</dbReference>
<dbReference type="Proteomes" id="UP000663792">
    <property type="component" value="Unassembled WGS sequence"/>
</dbReference>
<dbReference type="Pfam" id="PF03966">
    <property type="entry name" value="Trm112p"/>
    <property type="match status" value="1"/>
</dbReference>
<dbReference type="SUPFAM" id="SSF158997">
    <property type="entry name" value="Trm112p-like"/>
    <property type="match status" value="1"/>
</dbReference>
<sequence>MAGGRTVPGPDADLDPVLLSVLACPDVHHSPLEPGPPPSVRDTVGDTIGETDAGSVITAVLTCTECGRRFPVRDGIPVLLLDEALPDEPGSAPTGPSR</sequence>
<comment type="caution">
    <text evidence="1">The sequence shown here is derived from an EMBL/GenBank/DDBJ whole genome shotgun (WGS) entry which is preliminary data.</text>
</comment>
<name>A0A938YDB2_9ACTN</name>
<gene>
    <name evidence="1" type="ORF">JL106_10625</name>
</gene>
<accession>A0A938YDB2</accession>
<dbReference type="RefSeq" id="WP_205260674.1">
    <property type="nucleotide sequence ID" value="NZ_JAERWK010000012.1"/>
</dbReference>
<organism evidence="1 2">
    <name type="scientific">Nakamurella leprariae</name>
    <dbReference type="NCBI Taxonomy" id="2803911"/>
    <lineage>
        <taxon>Bacteria</taxon>
        <taxon>Bacillati</taxon>
        <taxon>Actinomycetota</taxon>
        <taxon>Actinomycetes</taxon>
        <taxon>Nakamurellales</taxon>
        <taxon>Nakamurellaceae</taxon>
        <taxon>Nakamurella</taxon>
    </lineage>
</organism>
<dbReference type="AlphaFoldDB" id="A0A938YDB2"/>
<evidence type="ECO:0000313" key="1">
    <source>
        <dbReference type="EMBL" id="MBM9467734.1"/>
    </source>
</evidence>
<reference evidence="1" key="1">
    <citation type="submission" date="2021-01" db="EMBL/GenBank/DDBJ databases">
        <title>YIM 132084 draft genome.</title>
        <authorList>
            <person name="An D."/>
        </authorList>
    </citation>
    <scope>NUCLEOTIDE SEQUENCE</scope>
    <source>
        <strain evidence="1">YIM 132084</strain>
    </source>
</reference>
<dbReference type="EMBL" id="JAERWK010000012">
    <property type="protein sequence ID" value="MBM9467734.1"/>
    <property type="molecule type" value="Genomic_DNA"/>
</dbReference>
<dbReference type="Gene3D" id="2.20.25.10">
    <property type="match status" value="1"/>
</dbReference>
<protein>
    <submittedName>
        <fullName evidence="1">Trm112 family protein</fullName>
    </submittedName>
</protein>